<evidence type="ECO:0000313" key="2">
    <source>
        <dbReference type="Proteomes" id="UP001139981"/>
    </source>
</evidence>
<organism evidence="1 2">
    <name type="scientific">Coemansia aciculifera</name>
    <dbReference type="NCBI Taxonomy" id="417176"/>
    <lineage>
        <taxon>Eukaryota</taxon>
        <taxon>Fungi</taxon>
        <taxon>Fungi incertae sedis</taxon>
        <taxon>Zoopagomycota</taxon>
        <taxon>Kickxellomycotina</taxon>
        <taxon>Kickxellomycetes</taxon>
        <taxon>Kickxellales</taxon>
        <taxon>Kickxellaceae</taxon>
        <taxon>Coemansia</taxon>
    </lineage>
</organism>
<dbReference type="Proteomes" id="UP001139981">
    <property type="component" value="Unassembled WGS sequence"/>
</dbReference>
<gene>
    <name evidence="1" type="ORF">IWW38_000732</name>
</gene>
<comment type="caution">
    <text evidence="1">The sequence shown here is derived from an EMBL/GenBank/DDBJ whole genome shotgun (WGS) entry which is preliminary data.</text>
</comment>
<keyword evidence="2" id="KW-1185">Reference proteome</keyword>
<sequence length="312" mass="34156">MPEIVAVIGATGLQGGSVIKALSALPEQYTVRGVTRSTSTARVAELKAQYPNVEWVAADLKDPASLREAFRDASIVFGNTNYLQPEIFAQIDAGDLDAEFRLGKNMVDAAIAQGVKHFVYSSLESPTKVGGPKYSGAHEPEGKNKIEEYIRSNKDKLTGYFVYAGFYFQNFLLSAQWDESIGSGKDAVVFMYPLPADAPLPYVDIEEDLGATVALILSQRAEYAGQILAAVEGSYTGEQITQAFSRATGVPARYQNGVIPEIDRSDINAMLRFFIEFGALTQQDLTIAKTKASRPFTSLDQFWAKYASFRPE</sequence>
<name>A0ACC1M9H4_9FUNG</name>
<protein>
    <submittedName>
        <fullName evidence="1">Uncharacterized protein</fullName>
    </submittedName>
</protein>
<evidence type="ECO:0000313" key="1">
    <source>
        <dbReference type="EMBL" id="KAJ2900024.1"/>
    </source>
</evidence>
<accession>A0ACC1M9H4</accession>
<reference evidence="1" key="1">
    <citation type="submission" date="2022-07" db="EMBL/GenBank/DDBJ databases">
        <title>Phylogenomic reconstructions and comparative analyses of Kickxellomycotina fungi.</title>
        <authorList>
            <person name="Reynolds N.K."/>
            <person name="Stajich J.E."/>
            <person name="Barry K."/>
            <person name="Grigoriev I.V."/>
            <person name="Crous P."/>
            <person name="Smith M.E."/>
        </authorList>
    </citation>
    <scope>NUCLEOTIDE SEQUENCE</scope>
    <source>
        <strain evidence="1">CBS 190363</strain>
    </source>
</reference>
<proteinExistence type="predicted"/>
<dbReference type="EMBL" id="JANBVB010000013">
    <property type="protein sequence ID" value="KAJ2900024.1"/>
    <property type="molecule type" value="Genomic_DNA"/>
</dbReference>